<dbReference type="Gene3D" id="3.30.420.10">
    <property type="entry name" value="Ribonuclease H-like superfamily/Ribonuclease H"/>
    <property type="match status" value="1"/>
</dbReference>
<comment type="subunit">
    <text evidence="2">DNA polymerase III contains a core (composed of alpha, epsilon and theta chains) that associates with a tau subunit. This core dimerizes to form the POLIII' complex. PolIII' associates with the gamma complex (composed of gamma, delta, delta', psi and chi chains) and with the beta chain to form the complete DNA polymerase III complex.</text>
</comment>
<gene>
    <name evidence="4" type="ORF">JKP34_12480</name>
</gene>
<accession>A0A937AIC0</accession>
<dbReference type="GO" id="GO:0003677">
    <property type="term" value="F:DNA binding"/>
    <property type="evidence" value="ECO:0007669"/>
    <property type="project" value="InterPro"/>
</dbReference>
<comment type="caution">
    <text evidence="4">The sequence shown here is derived from an EMBL/GenBank/DDBJ whole genome shotgun (WGS) entry which is preliminary data.</text>
</comment>
<dbReference type="NCBIfam" id="TIGR00573">
    <property type="entry name" value="dnaq"/>
    <property type="match status" value="1"/>
</dbReference>
<proteinExistence type="predicted"/>
<dbReference type="SMART" id="SM00479">
    <property type="entry name" value="EXOIII"/>
    <property type="match status" value="1"/>
</dbReference>
<dbReference type="AlphaFoldDB" id="A0A937AIC0"/>
<dbReference type="Pfam" id="PF01541">
    <property type="entry name" value="GIY-YIG"/>
    <property type="match status" value="1"/>
</dbReference>
<evidence type="ECO:0000256" key="2">
    <source>
        <dbReference type="ARBA" id="ARBA00026073"/>
    </source>
</evidence>
<organism evidence="4 5">
    <name type="scientific">Marivirga atlantica</name>
    <dbReference type="NCBI Taxonomy" id="1548457"/>
    <lineage>
        <taxon>Bacteria</taxon>
        <taxon>Pseudomonadati</taxon>
        <taxon>Bacteroidota</taxon>
        <taxon>Cytophagia</taxon>
        <taxon>Cytophagales</taxon>
        <taxon>Marivirgaceae</taxon>
        <taxon>Marivirga</taxon>
    </lineage>
</organism>
<dbReference type="PANTHER" id="PTHR30231">
    <property type="entry name" value="DNA POLYMERASE III SUBUNIT EPSILON"/>
    <property type="match status" value="1"/>
</dbReference>
<dbReference type="GO" id="GO:0045004">
    <property type="term" value="P:DNA replication proofreading"/>
    <property type="evidence" value="ECO:0007669"/>
    <property type="project" value="TreeGrafter"/>
</dbReference>
<dbReference type="InterPro" id="IPR047296">
    <property type="entry name" value="GIY-YIG_UvrC_Cho"/>
</dbReference>
<dbReference type="GO" id="GO:0005829">
    <property type="term" value="C:cytosol"/>
    <property type="evidence" value="ECO:0007669"/>
    <property type="project" value="TreeGrafter"/>
</dbReference>
<dbReference type="Gene3D" id="3.40.1440.10">
    <property type="entry name" value="GIY-YIG endonuclease"/>
    <property type="match status" value="1"/>
</dbReference>
<dbReference type="FunFam" id="3.30.420.10:FF:000045">
    <property type="entry name" value="3'-5' exonuclease DinG"/>
    <property type="match status" value="1"/>
</dbReference>
<dbReference type="InterPro" id="IPR035901">
    <property type="entry name" value="GIY-YIG_endonuc_sf"/>
</dbReference>
<evidence type="ECO:0000256" key="1">
    <source>
        <dbReference type="ARBA" id="ARBA00025483"/>
    </source>
</evidence>
<dbReference type="InterPro" id="IPR012337">
    <property type="entry name" value="RNaseH-like_sf"/>
</dbReference>
<evidence type="ECO:0000259" key="3">
    <source>
        <dbReference type="PROSITE" id="PS50164"/>
    </source>
</evidence>
<keyword evidence="5" id="KW-1185">Reference proteome</keyword>
<evidence type="ECO:0000313" key="4">
    <source>
        <dbReference type="EMBL" id="MBL0766074.1"/>
    </source>
</evidence>
<feature type="domain" description="GIY-YIG" evidence="3">
    <location>
        <begin position="197"/>
        <end position="275"/>
    </location>
</feature>
<dbReference type="CDD" id="cd10434">
    <property type="entry name" value="GIY-YIG_UvrC_Cho"/>
    <property type="match status" value="1"/>
</dbReference>
<dbReference type="Proteomes" id="UP000642920">
    <property type="component" value="Unassembled WGS sequence"/>
</dbReference>
<dbReference type="PANTHER" id="PTHR30231:SF41">
    <property type="entry name" value="DNA POLYMERASE III SUBUNIT EPSILON"/>
    <property type="match status" value="1"/>
</dbReference>
<dbReference type="InterPro" id="IPR006054">
    <property type="entry name" value="DnaQ"/>
</dbReference>
<dbReference type="SUPFAM" id="SSF82771">
    <property type="entry name" value="GIY-YIG endonuclease"/>
    <property type="match status" value="1"/>
</dbReference>
<evidence type="ECO:0000313" key="5">
    <source>
        <dbReference type="Proteomes" id="UP000642920"/>
    </source>
</evidence>
<dbReference type="InterPro" id="IPR036397">
    <property type="entry name" value="RNaseH_sf"/>
</dbReference>
<comment type="function">
    <text evidence="1">DNA polymerase III is a complex, multichain enzyme responsible for most of the replicative synthesis in bacteria. The epsilon subunit contain the editing function and is a proofreading 3'-5' exonuclease.</text>
</comment>
<reference evidence="4" key="1">
    <citation type="submission" date="2021-01" db="EMBL/GenBank/DDBJ databases">
        <title>Marivirga sp. nov., isolated from intertidal surface sediments.</title>
        <authorList>
            <person name="Zhang M."/>
        </authorList>
    </citation>
    <scope>NUCLEOTIDE SEQUENCE</scope>
    <source>
        <strain evidence="4">SM1354</strain>
    </source>
</reference>
<dbReference type="SUPFAM" id="SSF53098">
    <property type="entry name" value="Ribonuclease H-like"/>
    <property type="match status" value="1"/>
</dbReference>
<dbReference type="GO" id="GO:0006289">
    <property type="term" value="P:nucleotide-excision repair"/>
    <property type="evidence" value="ECO:0007669"/>
    <property type="project" value="InterPro"/>
</dbReference>
<dbReference type="GO" id="GO:0008408">
    <property type="term" value="F:3'-5' exonuclease activity"/>
    <property type="evidence" value="ECO:0007669"/>
    <property type="project" value="TreeGrafter"/>
</dbReference>
<dbReference type="EMBL" id="JAERQG010000003">
    <property type="protein sequence ID" value="MBL0766074.1"/>
    <property type="molecule type" value="Genomic_DNA"/>
</dbReference>
<dbReference type="RefSeq" id="WP_201921901.1">
    <property type="nucleotide sequence ID" value="NZ_JAERQG010000003.1"/>
</dbReference>
<dbReference type="Pfam" id="PF00929">
    <property type="entry name" value="RNase_T"/>
    <property type="match status" value="1"/>
</dbReference>
<dbReference type="GO" id="GO:0003887">
    <property type="term" value="F:DNA-directed DNA polymerase activity"/>
    <property type="evidence" value="ECO:0007669"/>
    <property type="project" value="InterPro"/>
</dbReference>
<dbReference type="SMART" id="SM00465">
    <property type="entry name" value="GIYc"/>
    <property type="match status" value="1"/>
</dbReference>
<dbReference type="InterPro" id="IPR013520">
    <property type="entry name" value="Ribonucl_H"/>
</dbReference>
<protein>
    <submittedName>
        <fullName evidence="4">GIY-YIG nuclease family protein</fullName>
    </submittedName>
</protein>
<dbReference type="PROSITE" id="PS50164">
    <property type="entry name" value="GIY_YIG"/>
    <property type="match status" value="1"/>
</dbReference>
<dbReference type="CDD" id="cd06127">
    <property type="entry name" value="DEDDh"/>
    <property type="match status" value="1"/>
</dbReference>
<name>A0A937AIC0_9BACT</name>
<dbReference type="InterPro" id="IPR000305">
    <property type="entry name" value="GIY-YIG_endonuc"/>
</dbReference>
<sequence length="465" mass="52936">MNYAIVDIETTGGYAARNRICEIAIIIHDGEKVVKEYQSLINPERSIPIGVQAIHGISDTMVADAPKFYEEAKTILELLEGNIFVAHSVNFDYSFVKAAFSDLGYNLNCKKLCTVRLSRKILPGYKSYSLGNLCEQRGIRIQDRHRAYGDALATAELFTQLVQHDEQQIIEKSLKRNASIVNIPDNLDKKEYDQLPEKAGVYYFLNKKHQIIYVGKAKNIKKRITSHFGGSKTEVAKQAFQQEIYHIDYLETGNELIALLHESYEIRKNWPRYNRAQKNNNPGYCIFIYEDRSGYKRLQIGRKQGGMKTLIRFTNHATAFHFLTTTSRKLNICPKLAGYQNSTGACFDYQVGTCEGACVGEESPETHNDKIAQFIDACDEEKRDYILIGAGRSQDEKTIVMVENGTYLGYGFFEESETVNDWEGLKNLIQRFPDNPEVYRILASDSATKGNKKVKKDKWKTEVGS</sequence>